<feature type="compositionally biased region" description="Low complexity" evidence="7">
    <location>
        <begin position="15"/>
        <end position="25"/>
    </location>
</feature>
<evidence type="ECO:0000256" key="7">
    <source>
        <dbReference type="SAM" id="MobiDB-lite"/>
    </source>
</evidence>
<evidence type="ECO:0000256" key="3">
    <source>
        <dbReference type="ARBA" id="ARBA00022517"/>
    </source>
</evidence>
<dbReference type="InterPro" id="IPR007276">
    <property type="entry name" value="Nop14"/>
</dbReference>
<name>A0ABQ9W3D8_SAGOE</name>
<protein>
    <submittedName>
        <fullName evidence="8">Nucleolar complex protein 14</fullName>
    </submittedName>
</protein>
<keyword evidence="3" id="KW-0690">Ribosome biogenesis</keyword>
<dbReference type="Proteomes" id="UP001266305">
    <property type="component" value="Unassembled WGS sequence"/>
</dbReference>
<gene>
    <name evidence="8" type="primary">NOP14</name>
    <name evidence="8" type="ORF">P7K49_005924</name>
</gene>
<dbReference type="Pfam" id="PF04147">
    <property type="entry name" value="Nop14"/>
    <property type="match status" value="1"/>
</dbReference>
<evidence type="ECO:0000256" key="2">
    <source>
        <dbReference type="ARBA" id="ARBA00007466"/>
    </source>
</evidence>
<evidence type="ECO:0000256" key="1">
    <source>
        <dbReference type="ARBA" id="ARBA00004604"/>
    </source>
</evidence>
<keyword evidence="4" id="KW-0698">rRNA processing</keyword>
<comment type="caution">
    <text evidence="8">The sequence shown here is derived from an EMBL/GenBank/DDBJ whole genome shotgun (WGS) entry which is preliminary data.</text>
</comment>
<feature type="region of interest" description="Disordered" evidence="7">
    <location>
        <begin position="1"/>
        <end position="32"/>
    </location>
</feature>
<proteinExistence type="inferred from homology"/>
<sequence length="91" mass="10167">MGKAKKVKARRKLSGAPAGARGGPAKASSNPFEVKVNRQKFQILGRKTRHDVGLPGVSRARALRKDLGPTLLSGRLTFSVRRFYRLEWRRP</sequence>
<evidence type="ECO:0000313" key="9">
    <source>
        <dbReference type="Proteomes" id="UP001266305"/>
    </source>
</evidence>
<comment type="subcellular location">
    <subcellularLocation>
        <location evidence="1">Nucleus</location>
        <location evidence="1">Nucleolus</location>
    </subcellularLocation>
</comment>
<comment type="function">
    <text evidence="6">Involved in nucleolar processing of pre-18S ribosomal RNA. Has a role in the nuclear export of 40S pre-ribosomal subunit to the cytoplasm.</text>
</comment>
<keyword evidence="5" id="KW-0539">Nucleus</keyword>
<comment type="similarity">
    <text evidence="2">Belongs to the NOP14 family.</text>
</comment>
<dbReference type="EMBL" id="JASSZA010000003">
    <property type="protein sequence ID" value="KAK2115298.1"/>
    <property type="molecule type" value="Genomic_DNA"/>
</dbReference>
<evidence type="ECO:0000256" key="6">
    <source>
        <dbReference type="ARBA" id="ARBA00024695"/>
    </source>
</evidence>
<dbReference type="PANTHER" id="PTHR23183">
    <property type="entry name" value="NOP14"/>
    <property type="match status" value="1"/>
</dbReference>
<keyword evidence="9" id="KW-1185">Reference proteome</keyword>
<dbReference type="PANTHER" id="PTHR23183:SF0">
    <property type="entry name" value="NUCLEOLAR PROTEIN 14"/>
    <property type="match status" value="1"/>
</dbReference>
<feature type="compositionally biased region" description="Basic residues" evidence="7">
    <location>
        <begin position="1"/>
        <end position="13"/>
    </location>
</feature>
<evidence type="ECO:0000256" key="4">
    <source>
        <dbReference type="ARBA" id="ARBA00022552"/>
    </source>
</evidence>
<reference evidence="8 9" key="1">
    <citation type="submission" date="2023-05" db="EMBL/GenBank/DDBJ databases">
        <title>B98-5 Cell Line De Novo Hybrid Assembly: An Optical Mapping Approach.</title>
        <authorList>
            <person name="Kananen K."/>
            <person name="Auerbach J.A."/>
            <person name="Kautto E."/>
            <person name="Blachly J.S."/>
        </authorList>
    </citation>
    <scope>NUCLEOTIDE SEQUENCE [LARGE SCALE GENOMIC DNA]</scope>
    <source>
        <strain evidence="8">B95-8</strain>
        <tissue evidence="8">Cell line</tissue>
    </source>
</reference>
<accession>A0ABQ9W3D8</accession>
<organism evidence="8 9">
    <name type="scientific">Saguinus oedipus</name>
    <name type="common">Cotton-top tamarin</name>
    <name type="synonym">Oedipomidas oedipus</name>
    <dbReference type="NCBI Taxonomy" id="9490"/>
    <lineage>
        <taxon>Eukaryota</taxon>
        <taxon>Metazoa</taxon>
        <taxon>Chordata</taxon>
        <taxon>Craniata</taxon>
        <taxon>Vertebrata</taxon>
        <taxon>Euteleostomi</taxon>
        <taxon>Mammalia</taxon>
        <taxon>Eutheria</taxon>
        <taxon>Euarchontoglires</taxon>
        <taxon>Primates</taxon>
        <taxon>Haplorrhini</taxon>
        <taxon>Platyrrhini</taxon>
        <taxon>Cebidae</taxon>
        <taxon>Callitrichinae</taxon>
        <taxon>Saguinus</taxon>
    </lineage>
</organism>
<evidence type="ECO:0000313" key="8">
    <source>
        <dbReference type="EMBL" id="KAK2115298.1"/>
    </source>
</evidence>
<evidence type="ECO:0000256" key="5">
    <source>
        <dbReference type="ARBA" id="ARBA00023242"/>
    </source>
</evidence>